<evidence type="ECO:0000259" key="3">
    <source>
        <dbReference type="Pfam" id="PF01408"/>
    </source>
</evidence>
<accession>A0A7W8MUQ2</accession>
<feature type="domain" description="Gfo/Idh/MocA-like oxidoreductase N-terminal" evidence="3">
    <location>
        <begin position="34"/>
        <end position="151"/>
    </location>
</feature>
<keyword evidence="2" id="KW-0560">Oxidoreductase</keyword>
<dbReference type="SUPFAM" id="SSF51735">
    <property type="entry name" value="NAD(P)-binding Rossmann-fold domains"/>
    <property type="match status" value="1"/>
</dbReference>
<evidence type="ECO:0000256" key="2">
    <source>
        <dbReference type="ARBA" id="ARBA00023002"/>
    </source>
</evidence>
<dbReference type="Gene3D" id="3.30.360.10">
    <property type="entry name" value="Dihydrodipicolinate Reductase, domain 2"/>
    <property type="match status" value="1"/>
</dbReference>
<dbReference type="EMBL" id="JACHDY010000011">
    <property type="protein sequence ID" value="MBB5319529.1"/>
    <property type="molecule type" value="Genomic_DNA"/>
</dbReference>
<evidence type="ECO:0000256" key="1">
    <source>
        <dbReference type="ARBA" id="ARBA00010928"/>
    </source>
</evidence>
<dbReference type="InterPro" id="IPR000683">
    <property type="entry name" value="Gfo/Idh/MocA-like_OxRdtase_N"/>
</dbReference>
<dbReference type="InterPro" id="IPR036291">
    <property type="entry name" value="NAD(P)-bd_dom_sf"/>
</dbReference>
<gene>
    <name evidence="4" type="ORF">HDF09_004239</name>
</gene>
<organism evidence="4 5">
    <name type="scientific">Tunturiibacter empetritectus</name>
    <dbReference type="NCBI Taxonomy" id="3069691"/>
    <lineage>
        <taxon>Bacteria</taxon>
        <taxon>Pseudomonadati</taxon>
        <taxon>Acidobacteriota</taxon>
        <taxon>Terriglobia</taxon>
        <taxon>Terriglobales</taxon>
        <taxon>Acidobacteriaceae</taxon>
        <taxon>Tunturiibacter</taxon>
    </lineage>
</organism>
<dbReference type="GO" id="GO:0000166">
    <property type="term" value="F:nucleotide binding"/>
    <property type="evidence" value="ECO:0007669"/>
    <property type="project" value="InterPro"/>
</dbReference>
<sequence length="374" mass="40996">MIMADALPREEHNALLQSIVQRVKLPRPKNVRPIIVIGTGGIVRAAHLPAYKKAGFPVIGLMDEVPEKADKLASEQDIKRTFRSVAEATRYATSDTIFDVAVPASQLIQILTQLPDAATVLMQKPMGDTIDEARAIRDLCRSKGLTAAVNFSLRYSPNNLAVVALADGGFLGDINDIEVQTRTYTPWHLWSFLATAPRLEILYHSIHYFDLIRSWLGNPRSVYARTVKHPLSPNLAATKTCAILDYGGSKRVFITANHGHNFGPAHQHSFVQWEGLTGAARITMGVNLEYPIGRPDTLEYAEIGNSSPSWLSLPVSGNNFPDGFMGTMGALQAFAEGSATILPSHFEDAFQTMALVEALYRSSENSCDPISYSD</sequence>
<dbReference type="SUPFAM" id="SSF55347">
    <property type="entry name" value="Glyceraldehyde-3-phosphate dehydrogenase-like, C-terminal domain"/>
    <property type="match status" value="1"/>
</dbReference>
<dbReference type="AlphaFoldDB" id="A0A7W8MUQ2"/>
<comment type="caution">
    <text evidence="4">The sequence shown here is derived from an EMBL/GenBank/DDBJ whole genome shotgun (WGS) entry which is preliminary data.</text>
</comment>
<proteinExistence type="inferred from homology"/>
<dbReference type="Pfam" id="PF01408">
    <property type="entry name" value="GFO_IDH_MocA"/>
    <property type="match status" value="1"/>
</dbReference>
<evidence type="ECO:0000313" key="5">
    <source>
        <dbReference type="Proteomes" id="UP000568106"/>
    </source>
</evidence>
<protein>
    <submittedName>
        <fullName evidence="4">Dehydrogenase</fullName>
    </submittedName>
</protein>
<dbReference type="Proteomes" id="UP000568106">
    <property type="component" value="Unassembled WGS sequence"/>
</dbReference>
<dbReference type="InterPro" id="IPR051317">
    <property type="entry name" value="Gfo/Idh/MocA_oxidoreduct"/>
</dbReference>
<keyword evidence="5" id="KW-1185">Reference proteome</keyword>
<evidence type="ECO:0000313" key="4">
    <source>
        <dbReference type="EMBL" id="MBB5319529.1"/>
    </source>
</evidence>
<dbReference type="Gene3D" id="3.40.50.720">
    <property type="entry name" value="NAD(P)-binding Rossmann-like Domain"/>
    <property type="match status" value="1"/>
</dbReference>
<name>A0A7W8MUQ2_9BACT</name>
<dbReference type="PANTHER" id="PTHR43708:SF5">
    <property type="entry name" value="CONSERVED EXPRESSED OXIDOREDUCTASE (EUROFUNG)-RELATED"/>
    <property type="match status" value="1"/>
</dbReference>
<dbReference type="GO" id="GO:0016491">
    <property type="term" value="F:oxidoreductase activity"/>
    <property type="evidence" value="ECO:0007669"/>
    <property type="project" value="UniProtKB-KW"/>
</dbReference>
<comment type="similarity">
    <text evidence="1">Belongs to the Gfo/Idh/MocA family.</text>
</comment>
<dbReference type="PANTHER" id="PTHR43708">
    <property type="entry name" value="CONSERVED EXPRESSED OXIDOREDUCTASE (EUROFUNG)"/>
    <property type="match status" value="1"/>
</dbReference>
<reference evidence="4" key="1">
    <citation type="submission" date="2020-08" db="EMBL/GenBank/DDBJ databases">
        <title>Genomic Encyclopedia of Type Strains, Phase IV (KMG-V): Genome sequencing to study the core and pangenomes of soil and plant-associated prokaryotes.</title>
        <authorList>
            <person name="Whitman W."/>
        </authorList>
    </citation>
    <scope>NUCLEOTIDE SEQUENCE [LARGE SCALE GENOMIC DNA]</scope>
    <source>
        <strain evidence="4">M8UP27</strain>
    </source>
</reference>